<dbReference type="EMBL" id="GBXM01046898">
    <property type="protein sequence ID" value="JAH61679.1"/>
    <property type="molecule type" value="Transcribed_RNA"/>
</dbReference>
<sequence length="18" mass="1963">MLTIAAFSVPILLGWFLA</sequence>
<accession>A0A0E9U6Y6</accession>
<dbReference type="AlphaFoldDB" id="A0A0E9U6Y6"/>
<reference evidence="1" key="1">
    <citation type="submission" date="2014-11" db="EMBL/GenBank/DDBJ databases">
        <authorList>
            <person name="Amaro Gonzalez C."/>
        </authorList>
    </citation>
    <scope>NUCLEOTIDE SEQUENCE</scope>
</reference>
<reference evidence="1" key="2">
    <citation type="journal article" date="2015" name="Fish Shellfish Immunol.">
        <title>Early steps in the European eel (Anguilla anguilla)-Vibrio vulnificus interaction in the gills: Role of the RtxA13 toxin.</title>
        <authorList>
            <person name="Callol A."/>
            <person name="Pajuelo D."/>
            <person name="Ebbesson L."/>
            <person name="Teles M."/>
            <person name="MacKenzie S."/>
            <person name="Amaro C."/>
        </authorList>
    </citation>
    <scope>NUCLEOTIDE SEQUENCE</scope>
</reference>
<evidence type="ECO:0000313" key="1">
    <source>
        <dbReference type="EMBL" id="JAH61679.1"/>
    </source>
</evidence>
<proteinExistence type="predicted"/>
<name>A0A0E9U6Y6_ANGAN</name>
<organism evidence="1">
    <name type="scientific">Anguilla anguilla</name>
    <name type="common">European freshwater eel</name>
    <name type="synonym">Muraena anguilla</name>
    <dbReference type="NCBI Taxonomy" id="7936"/>
    <lineage>
        <taxon>Eukaryota</taxon>
        <taxon>Metazoa</taxon>
        <taxon>Chordata</taxon>
        <taxon>Craniata</taxon>
        <taxon>Vertebrata</taxon>
        <taxon>Euteleostomi</taxon>
        <taxon>Actinopterygii</taxon>
        <taxon>Neopterygii</taxon>
        <taxon>Teleostei</taxon>
        <taxon>Anguilliformes</taxon>
        <taxon>Anguillidae</taxon>
        <taxon>Anguilla</taxon>
    </lineage>
</organism>
<protein>
    <submittedName>
        <fullName evidence="1">Uncharacterized protein</fullName>
    </submittedName>
</protein>